<dbReference type="PANTHER" id="PTHR45228">
    <property type="entry name" value="CYCLIC DI-GMP PHOSPHODIESTERASE TM_0186-RELATED"/>
    <property type="match status" value="1"/>
</dbReference>
<organism evidence="3 4">
    <name type="scientific">Clostridium frigoris</name>
    <dbReference type="NCBI Taxonomy" id="205327"/>
    <lineage>
        <taxon>Bacteria</taxon>
        <taxon>Bacillati</taxon>
        <taxon>Bacillota</taxon>
        <taxon>Clostridia</taxon>
        <taxon>Eubacteriales</taxon>
        <taxon>Clostridiaceae</taxon>
        <taxon>Clostridium</taxon>
    </lineage>
</organism>
<dbReference type="InterPro" id="IPR019278">
    <property type="entry name" value="DICT_dom"/>
</dbReference>
<protein>
    <submittedName>
        <fullName evidence="3">HD domain-containing protein</fullName>
    </submittedName>
</protein>
<dbReference type="Proteomes" id="UP000776252">
    <property type="component" value="Unassembled WGS sequence"/>
</dbReference>
<proteinExistence type="predicted"/>
<feature type="domain" description="HD-GYP" evidence="2">
    <location>
        <begin position="217"/>
        <end position="414"/>
    </location>
</feature>
<gene>
    <name evidence="3" type="ORF">KPL37_11505</name>
</gene>
<evidence type="ECO:0000256" key="1">
    <source>
        <dbReference type="SAM" id="Coils"/>
    </source>
</evidence>
<keyword evidence="4" id="KW-1185">Reference proteome</keyword>
<evidence type="ECO:0000259" key="2">
    <source>
        <dbReference type="PROSITE" id="PS51832"/>
    </source>
</evidence>
<evidence type="ECO:0000313" key="3">
    <source>
        <dbReference type="EMBL" id="MBU3160372.1"/>
    </source>
</evidence>
<dbReference type="Pfam" id="PF13487">
    <property type="entry name" value="HD_5"/>
    <property type="match status" value="1"/>
</dbReference>
<dbReference type="SMART" id="SM00471">
    <property type="entry name" value="HDc"/>
    <property type="match status" value="1"/>
</dbReference>
<dbReference type="InterPro" id="IPR003607">
    <property type="entry name" value="HD/PDEase_dom"/>
</dbReference>
<dbReference type="PANTHER" id="PTHR45228:SF1">
    <property type="entry name" value="CYCLIC DI-GMP PHOSPHODIESTERASE TM_0186"/>
    <property type="match status" value="1"/>
</dbReference>
<dbReference type="InterPro" id="IPR052020">
    <property type="entry name" value="Cyclic_di-GMP/3'3'-cGAMP_PDE"/>
</dbReference>
<name>A0ABS6BU86_9CLOT</name>
<dbReference type="PROSITE" id="PS51832">
    <property type="entry name" value="HD_GYP"/>
    <property type="match status" value="1"/>
</dbReference>
<dbReference type="InterPro" id="IPR037522">
    <property type="entry name" value="HD_GYP_dom"/>
</dbReference>
<evidence type="ECO:0000313" key="4">
    <source>
        <dbReference type="Proteomes" id="UP000776252"/>
    </source>
</evidence>
<dbReference type="CDD" id="cd00077">
    <property type="entry name" value="HDc"/>
    <property type="match status" value="1"/>
</dbReference>
<sequence>MLELSDIIRTKASSIEQKIYAKSSLIGISHGLEDMIVEFQLRSEIFVTFQKFEFFMVEFERYKILDDLCKKVYVFTRNIDFDIVKHFKNIVFIELDENDSMVHEWNIIINHLEHPAVFLSHEIFYSSPAKEDQFRKFNGFLSFSEDILTEALIVMKNKLSKYGITYNILNINHEKHDEDIMTKKMSFFINRTLSEIEDKSSQLITKNNLLENALNENEELTNEIIKRLCYAAEYRDDDSALHMARMSIYTSILYEMVETSPQKIKLMNYAALMHDIGKIGIPDSILLKPGKLTFEEFEIMKTHTTIGARILSNSKRDVIKMGYELALNHHEKWDGSGYPFGLKGRDIPLTARVVAIADVFDALSTARVYKKAFPIETCIEILKSQRNKHFDGELLDLFLNNIDKILRCKNTIDLKFNNSVNEDVFTLLFNNPMSYFIER</sequence>
<accession>A0ABS6BU86</accession>
<feature type="coiled-coil region" evidence="1">
    <location>
        <begin position="193"/>
        <end position="223"/>
    </location>
</feature>
<comment type="caution">
    <text evidence="3">The sequence shown here is derived from an EMBL/GenBank/DDBJ whole genome shotgun (WGS) entry which is preliminary data.</text>
</comment>
<reference evidence="3 4" key="1">
    <citation type="submission" date="2021-06" db="EMBL/GenBank/DDBJ databases">
        <title>Clostridia strains as spoilage organisms.</title>
        <authorList>
            <person name="Wambui J."/>
            <person name="Stephan R."/>
            <person name="Stevens M.J.A."/>
        </authorList>
    </citation>
    <scope>NUCLEOTIDE SEQUENCE [LARGE SCALE GENOMIC DNA]</scope>
    <source>
        <strain evidence="3 4">DSM 14204</strain>
    </source>
</reference>
<dbReference type="EMBL" id="JAHLDV010000025">
    <property type="protein sequence ID" value="MBU3160372.1"/>
    <property type="molecule type" value="Genomic_DNA"/>
</dbReference>
<keyword evidence="1" id="KW-0175">Coiled coil</keyword>
<dbReference type="RefSeq" id="WP_216149460.1">
    <property type="nucleotide sequence ID" value="NZ_JAHLDV010000025.1"/>
</dbReference>
<dbReference type="Pfam" id="PF10069">
    <property type="entry name" value="DICT"/>
    <property type="match status" value="1"/>
</dbReference>